<comment type="caution">
    <text evidence="1">The sequence shown here is derived from an EMBL/GenBank/DDBJ whole genome shotgun (WGS) entry which is preliminary data.</text>
</comment>
<dbReference type="AlphaFoldDB" id="A0A6G0YFT2"/>
<accession>A0A6G0YFT2</accession>
<proteinExistence type="predicted"/>
<keyword evidence="2" id="KW-1185">Reference proteome</keyword>
<sequence>MSIVWFHFLQSQLKVVCDTVTKIEGDKISACEVAEELEILVGKIKNRKNLNFLTTNILSLLNDLKNNNMYNENSFKKSTDLFYNTFLSYVEKWGCHFDQLKIFR</sequence>
<organism evidence="1 2">
    <name type="scientific">Aphis craccivora</name>
    <name type="common">Cowpea aphid</name>
    <dbReference type="NCBI Taxonomy" id="307492"/>
    <lineage>
        <taxon>Eukaryota</taxon>
        <taxon>Metazoa</taxon>
        <taxon>Ecdysozoa</taxon>
        <taxon>Arthropoda</taxon>
        <taxon>Hexapoda</taxon>
        <taxon>Insecta</taxon>
        <taxon>Pterygota</taxon>
        <taxon>Neoptera</taxon>
        <taxon>Paraneoptera</taxon>
        <taxon>Hemiptera</taxon>
        <taxon>Sternorrhyncha</taxon>
        <taxon>Aphidomorpha</taxon>
        <taxon>Aphidoidea</taxon>
        <taxon>Aphididae</taxon>
        <taxon>Aphidini</taxon>
        <taxon>Aphis</taxon>
        <taxon>Aphis</taxon>
    </lineage>
</organism>
<protein>
    <submittedName>
        <fullName evidence="1">Uncharacterized protein</fullName>
    </submittedName>
</protein>
<reference evidence="1 2" key="1">
    <citation type="submission" date="2019-08" db="EMBL/GenBank/DDBJ databases">
        <title>Whole genome of Aphis craccivora.</title>
        <authorList>
            <person name="Voronova N.V."/>
            <person name="Shulinski R.S."/>
            <person name="Bandarenka Y.V."/>
            <person name="Zhorov D.G."/>
            <person name="Warner D."/>
        </authorList>
    </citation>
    <scope>NUCLEOTIDE SEQUENCE [LARGE SCALE GENOMIC DNA]</scope>
    <source>
        <strain evidence="1">180601</strain>
        <tissue evidence="1">Whole Body</tissue>
    </source>
</reference>
<dbReference type="OrthoDB" id="6624537at2759"/>
<dbReference type="EMBL" id="VUJU01004302">
    <property type="protein sequence ID" value="KAF0754845.1"/>
    <property type="molecule type" value="Genomic_DNA"/>
</dbReference>
<evidence type="ECO:0000313" key="1">
    <source>
        <dbReference type="EMBL" id="KAF0754845.1"/>
    </source>
</evidence>
<evidence type="ECO:0000313" key="2">
    <source>
        <dbReference type="Proteomes" id="UP000478052"/>
    </source>
</evidence>
<dbReference type="Proteomes" id="UP000478052">
    <property type="component" value="Unassembled WGS sequence"/>
</dbReference>
<name>A0A6G0YFT2_APHCR</name>
<gene>
    <name evidence="1" type="ORF">FWK35_00031340</name>
</gene>